<dbReference type="PANTHER" id="PTHR43689">
    <property type="entry name" value="HYDROLASE"/>
    <property type="match status" value="1"/>
</dbReference>
<dbReference type="InterPro" id="IPR000073">
    <property type="entry name" value="AB_hydrolase_1"/>
</dbReference>
<evidence type="ECO:0000313" key="4">
    <source>
        <dbReference type="Proteomes" id="UP001596455"/>
    </source>
</evidence>
<feature type="domain" description="AB hydrolase-1" evidence="2">
    <location>
        <begin position="89"/>
        <end position="276"/>
    </location>
</feature>
<dbReference type="PANTHER" id="PTHR43689:SF8">
    <property type="entry name" value="ALPHA_BETA-HYDROLASES SUPERFAMILY PROTEIN"/>
    <property type="match status" value="1"/>
</dbReference>
<evidence type="ECO:0000256" key="1">
    <source>
        <dbReference type="SAM" id="MobiDB-lite"/>
    </source>
</evidence>
<gene>
    <name evidence="3" type="ORF">ACFQQL_03315</name>
</gene>
<organism evidence="3 4">
    <name type="scientific">Georgenia alba</name>
    <dbReference type="NCBI Taxonomy" id="2233858"/>
    <lineage>
        <taxon>Bacteria</taxon>
        <taxon>Bacillati</taxon>
        <taxon>Actinomycetota</taxon>
        <taxon>Actinomycetes</taxon>
        <taxon>Micrococcales</taxon>
        <taxon>Bogoriellaceae</taxon>
        <taxon>Georgenia</taxon>
    </lineage>
</organism>
<reference evidence="4" key="1">
    <citation type="journal article" date="2019" name="Int. J. Syst. Evol. Microbiol.">
        <title>The Global Catalogue of Microorganisms (GCM) 10K type strain sequencing project: providing services to taxonomists for standard genome sequencing and annotation.</title>
        <authorList>
            <consortium name="The Broad Institute Genomics Platform"/>
            <consortium name="The Broad Institute Genome Sequencing Center for Infectious Disease"/>
            <person name="Wu L."/>
            <person name="Ma J."/>
        </authorList>
    </citation>
    <scope>NUCLEOTIDE SEQUENCE [LARGE SCALE GENOMIC DNA]</scope>
    <source>
        <strain evidence="4">JCM 1490</strain>
    </source>
</reference>
<accession>A0ABW2Q6D3</accession>
<dbReference type="EMBL" id="JBHTCQ010000001">
    <property type="protein sequence ID" value="MFC7404127.1"/>
    <property type="molecule type" value="Genomic_DNA"/>
</dbReference>
<name>A0ABW2Q6D3_9MICO</name>
<dbReference type="GO" id="GO:0016787">
    <property type="term" value="F:hydrolase activity"/>
    <property type="evidence" value="ECO:0007669"/>
    <property type="project" value="UniProtKB-KW"/>
</dbReference>
<evidence type="ECO:0000313" key="3">
    <source>
        <dbReference type="EMBL" id="MFC7404127.1"/>
    </source>
</evidence>
<dbReference type="InterPro" id="IPR029058">
    <property type="entry name" value="AB_hydrolase_fold"/>
</dbReference>
<proteinExistence type="predicted"/>
<dbReference type="Pfam" id="PF12697">
    <property type="entry name" value="Abhydrolase_6"/>
    <property type="match status" value="1"/>
</dbReference>
<feature type="region of interest" description="Disordered" evidence="1">
    <location>
        <begin position="53"/>
        <end position="72"/>
    </location>
</feature>
<evidence type="ECO:0000259" key="2">
    <source>
        <dbReference type="Pfam" id="PF12697"/>
    </source>
</evidence>
<dbReference type="RefSeq" id="WP_382391230.1">
    <property type="nucleotide sequence ID" value="NZ_JBHTCQ010000001.1"/>
</dbReference>
<dbReference type="Proteomes" id="UP001596455">
    <property type="component" value="Unassembled WGS sequence"/>
</dbReference>
<keyword evidence="3" id="KW-0378">Hydrolase</keyword>
<dbReference type="SUPFAM" id="SSF53474">
    <property type="entry name" value="alpha/beta-Hydrolases"/>
    <property type="match status" value="1"/>
</dbReference>
<keyword evidence="4" id="KW-1185">Reference proteome</keyword>
<dbReference type="Gene3D" id="3.40.50.1820">
    <property type="entry name" value="alpha/beta hydrolase"/>
    <property type="match status" value="1"/>
</dbReference>
<protein>
    <submittedName>
        <fullName evidence="3">Alpha/beta fold hydrolase</fullName>
    </submittedName>
</protein>
<comment type="caution">
    <text evidence="3">The sequence shown here is derived from an EMBL/GenBank/DDBJ whole genome shotgun (WGS) entry which is preliminary data.</text>
</comment>
<sequence length="293" mass="31109">MTASQTRTRKSTTVRSTDVRLTATRAAFAVLERTAPGPASRWAFDLWCTLPGNSGRRRDERPAGGTVSTTDVDGVGVSVETWGEGPAIYLVHGWGGWRGQLGRFVEPFVAAGRKVVAFDAPSHGTSEPGSLGKGRGNGLELARSLAVVSAQHGHPTAVVAHSFGCATTALAIRDGLAVDRLVAVAPSVDPLLYVDAVCGTFGVGPRTREAMLGRVSRFARRPLSDFDPSALTGELPAALVVHDRQDKEVPYTEGERLAAAWPGAELVTTEGLGHQRILRDEGVIHRVVDFATR</sequence>